<proteinExistence type="predicted"/>
<evidence type="ECO:0000313" key="1">
    <source>
        <dbReference type="EMBL" id="JAH72769.1"/>
    </source>
</evidence>
<protein>
    <submittedName>
        <fullName evidence="1">Uncharacterized protein</fullName>
    </submittedName>
</protein>
<reference evidence="1" key="2">
    <citation type="journal article" date="2015" name="Fish Shellfish Immunol.">
        <title>Early steps in the European eel (Anguilla anguilla)-Vibrio vulnificus interaction in the gills: Role of the RtxA13 toxin.</title>
        <authorList>
            <person name="Callol A."/>
            <person name="Pajuelo D."/>
            <person name="Ebbesson L."/>
            <person name="Teles M."/>
            <person name="MacKenzie S."/>
            <person name="Amaro C."/>
        </authorList>
    </citation>
    <scope>NUCLEOTIDE SEQUENCE</scope>
</reference>
<accession>A0A0E9V3U0</accession>
<dbReference type="EMBL" id="GBXM01035808">
    <property type="protein sequence ID" value="JAH72769.1"/>
    <property type="molecule type" value="Transcribed_RNA"/>
</dbReference>
<name>A0A0E9V3U0_ANGAN</name>
<dbReference type="AlphaFoldDB" id="A0A0E9V3U0"/>
<reference evidence="1" key="1">
    <citation type="submission" date="2014-11" db="EMBL/GenBank/DDBJ databases">
        <authorList>
            <person name="Amaro Gonzalez C."/>
        </authorList>
    </citation>
    <scope>NUCLEOTIDE SEQUENCE</scope>
</reference>
<organism evidence="1">
    <name type="scientific">Anguilla anguilla</name>
    <name type="common">European freshwater eel</name>
    <name type="synonym">Muraena anguilla</name>
    <dbReference type="NCBI Taxonomy" id="7936"/>
    <lineage>
        <taxon>Eukaryota</taxon>
        <taxon>Metazoa</taxon>
        <taxon>Chordata</taxon>
        <taxon>Craniata</taxon>
        <taxon>Vertebrata</taxon>
        <taxon>Euteleostomi</taxon>
        <taxon>Actinopterygii</taxon>
        <taxon>Neopterygii</taxon>
        <taxon>Teleostei</taxon>
        <taxon>Anguilliformes</taxon>
        <taxon>Anguillidae</taxon>
        <taxon>Anguilla</taxon>
    </lineage>
</organism>
<sequence length="23" mass="2731">MIEVPGILQSSQSEFFKRRMLPH</sequence>